<feature type="transmembrane region" description="Helical" evidence="8">
    <location>
        <begin position="7"/>
        <end position="25"/>
    </location>
</feature>
<evidence type="ECO:0000256" key="3">
    <source>
        <dbReference type="ARBA" id="ARBA00022448"/>
    </source>
</evidence>
<dbReference type="EMBL" id="AP025314">
    <property type="protein sequence ID" value="BDD09870.1"/>
    <property type="molecule type" value="Genomic_DNA"/>
</dbReference>
<evidence type="ECO:0000256" key="7">
    <source>
        <dbReference type="ARBA" id="ARBA00023136"/>
    </source>
</evidence>
<evidence type="ECO:0000256" key="8">
    <source>
        <dbReference type="SAM" id="Phobius"/>
    </source>
</evidence>
<dbReference type="PANTHER" id="PTHR21716:SF53">
    <property type="entry name" value="PERMEASE PERM-RELATED"/>
    <property type="match status" value="1"/>
</dbReference>
<evidence type="ECO:0000256" key="4">
    <source>
        <dbReference type="ARBA" id="ARBA00022475"/>
    </source>
</evidence>
<gene>
    <name evidence="9" type="ORF">FUAX_23020</name>
</gene>
<dbReference type="Proteomes" id="UP001348817">
    <property type="component" value="Chromosome"/>
</dbReference>
<keyword evidence="3" id="KW-0813">Transport</keyword>
<feature type="transmembrane region" description="Helical" evidence="8">
    <location>
        <begin position="154"/>
        <end position="177"/>
    </location>
</feature>
<dbReference type="GO" id="GO:0005886">
    <property type="term" value="C:plasma membrane"/>
    <property type="evidence" value="ECO:0007669"/>
    <property type="project" value="UniProtKB-SubCell"/>
</dbReference>
<name>A0AAU9DBU9_9BACT</name>
<dbReference type="KEGG" id="fax:FUAX_23020"/>
<sequence length="374" mass="41704">MSQKVKFLLSVASGVLLTLLFVWYFTNIFLYIVFALVVSTILRPVVNYVSQVRFFGVGVPRVVSVLVSYVAMLVVISVFVFLFIPLISEQVKVLSSFDYDNFIAVALGPIEEIENFLIRHSLTSNEKGFVVEGIREHLKEALQGVNFSNVLNGIVSLTGSLFVGGMAVLFISFFLLLENGLIRKIFISMIPNFYFEVSVSAFYKIERLLTNYLLGLVFQMISIFSMVSLGLSVVEVNYALTVGVFSAFANLIPYMGPVLGALFGIVVGASTSTDLMTLNEYLFLMVKILSVFGAVQLIDNFFLQPVIFSKSVKAHPLEIFIIIFAGANLAGIPGMIGAIPCYTVLRVTWKELRVGYRQYYIFKDKGDFKDLKIQ</sequence>
<dbReference type="Pfam" id="PF01594">
    <property type="entry name" value="AI-2E_transport"/>
    <property type="match status" value="1"/>
</dbReference>
<evidence type="ECO:0000313" key="9">
    <source>
        <dbReference type="EMBL" id="BDD09870.1"/>
    </source>
</evidence>
<feature type="transmembrane region" description="Helical" evidence="8">
    <location>
        <begin position="281"/>
        <end position="299"/>
    </location>
</feature>
<feature type="transmembrane region" description="Helical" evidence="8">
    <location>
        <begin position="319"/>
        <end position="345"/>
    </location>
</feature>
<keyword evidence="4" id="KW-1003">Cell membrane</keyword>
<feature type="transmembrane region" description="Helical" evidence="8">
    <location>
        <begin position="212"/>
        <end position="231"/>
    </location>
</feature>
<feature type="transmembrane region" description="Helical" evidence="8">
    <location>
        <begin position="251"/>
        <end position="269"/>
    </location>
</feature>
<keyword evidence="7 8" id="KW-0472">Membrane</keyword>
<evidence type="ECO:0000313" key="10">
    <source>
        <dbReference type="Proteomes" id="UP001348817"/>
    </source>
</evidence>
<evidence type="ECO:0000256" key="5">
    <source>
        <dbReference type="ARBA" id="ARBA00022692"/>
    </source>
</evidence>
<evidence type="ECO:0000256" key="2">
    <source>
        <dbReference type="ARBA" id="ARBA00009773"/>
    </source>
</evidence>
<feature type="transmembrane region" description="Helical" evidence="8">
    <location>
        <begin position="31"/>
        <end position="50"/>
    </location>
</feature>
<proteinExistence type="inferred from homology"/>
<dbReference type="PANTHER" id="PTHR21716">
    <property type="entry name" value="TRANSMEMBRANE PROTEIN"/>
    <property type="match status" value="1"/>
</dbReference>
<feature type="transmembrane region" description="Helical" evidence="8">
    <location>
        <begin position="62"/>
        <end position="87"/>
    </location>
</feature>
<keyword evidence="5 8" id="KW-0812">Transmembrane</keyword>
<dbReference type="GO" id="GO:0055085">
    <property type="term" value="P:transmembrane transport"/>
    <property type="evidence" value="ECO:0007669"/>
    <property type="project" value="TreeGrafter"/>
</dbReference>
<dbReference type="InterPro" id="IPR002549">
    <property type="entry name" value="AI-2E-like"/>
</dbReference>
<reference evidence="9 10" key="1">
    <citation type="submission" date="2021-12" db="EMBL/GenBank/DDBJ databases">
        <title>Genome sequencing of bacteria with rrn-lacking chromosome and rrn-plasmid.</title>
        <authorList>
            <person name="Anda M."/>
            <person name="Iwasaki W."/>
        </authorList>
    </citation>
    <scope>NUCLEOTIDE SEQUENCE [LARGE SCALE GENOMIC DNA]</scope>
    <source>
        <strain evidence="9 10">DSM 100852</strain>
    </source>
</reference>
<keyword evidence="10" id="KW-1185">Reference proteome</keyword>
<accession>A0AAU9DBU9</accession>
<evidence type="ECO:0000256" key="6">
    <source>
        <dbReference type="ARBA" id="ARBA00022989"/>
    </source>
</evidence>
<protein>
    <submittedName>
        <fullName evidence="9">AI-2E family transporter</fullName>
    </submittedName>
</protein>
<organism evidence="9 10">
    <name type="scientific">Fulvitalea axinellae</name>
    <dbReference type="NCBI Taxonomy" id="1182444"/>
    <lineage>
        <taxon>Bacteria</taxon>
        <taxon>Pseudomonadati</taxon>
        <taxon>Bacteroidota</taxon>
        <taxon>Cytophagia</taxon>
        <taxon>Cytophagales</taxon>
        <taxon>Persicobacteraceae</taxon>
        <taxon>Fulvitalea</taxon>
    </lineage>
</organism>
<dbReference type="AlphaFoldDB" id="A0AAU9DBU9"/>
<evidence type="ECO:0000256" key="1">
    <source>
        <dbReference type="ARBA" id="ARBA00004651"/>
    </source>
</evidence>
<keyword evidence="6 8" id="KW-1133">Transmembrane helix</keyword>
<comment type="subcellular location">
    <subcellularLocation>
        <location evidence="1">Cell membrane</location>
        <topology evidence="1">Multi-pass membrane protein</topology>
    </subcellularLocation>
</comment>
<comment type="similarity">
    <text evidence="2">Belongs to the autoinducer-2 exporter (AI-2E) (TC 2.A.86) family.</text>
</comment>